<sequence length="570" mass="64490">MISLRHKVWWWAVYGRGFVITIQILCHLSRPGRPSQAEDDGFQWVQLEPDLPSSPERSSPAPPSFETLIDHFIGFLSEGGIRGDAQHILHVANNGYTFEDQLFVLPLYPLVIQSLAQGSHWLVGDGRWLTYISWLKLMAVMVNGVLFVLAADLLYSLSRRVLQDEYLAYKAALFFCLNPASTYFSAPYTETMYSVFSLGAMLAIDDHLSLKSGVLLALASGTRANGVINIGFVIYKSLTVVSTKTILFVRAKKEHGGPNATQTRVRKPKIYDIFPDLAMQAIIPGIANIILCFAPMVAFQWYAFTTFCDAKREEIHFPAALKNVARNQGYVFPGNLKELPWCQHDPPLSYPWLRPEHWGLGFLTYWEWETKQLWQAALAAPALGLILWQLVAFMKIHKKYALRLGLVDNSLLGIPRLKDPPLTTTWTLPRECFVYIVHSALLAIICLFFNRIQVGTRLICSSSPVLYWIAALLTTPSEDELVPIETGKVNREPLAGSGTDALSPITDKERLREERRVWFRVEKARNLNTRSSTILLQEVIHNEVGNAIKIYFLAYTLVGTVLYSNHFQWS</sequence>
<dbReference type="GO" id="GO:0031501">
    <property type="term" value="C:mannosyltransferase complex"/>
    <property type="evidence" value="ECO:0007669"/>
    <property type="project" value="TreeGrafter"/>
</dbReference>
<dbReference type="OMA" id="GALFIWC"/>
<gene>
    <name evidence="12" type="ORF">TCAL_08012</name>
</gene>
<comment type="caution">
    <text evidence="11">Lacks conserved residue(s) required for the propagation of feature annotation.</text>
</comment>
<comment type="pathway">
    <text evidence="2 11">Glycolipid biosynthesis; glycosylphosphatidylinositol-anchor biosynthesis.</text>
</comment>
<dbReference type="Pfam" id="PF04188">
    <property type="entry name" value="Mannosyl_trans2"/>
    <property type="match status" value="2"/>
</dbReference>
<evidence type="ECO:0000256" key="3">
    <source>
        <dbReference type="ARBA" id="ARBA00008698"/>
    </source>
</evidence>
<evidence type="ECO:0000256" key="9">
    <source>
        <dbReference type="ARBA" id="ARBA00022989"/>
    </source>
</evidence>
<evidence type="ECO:0000256" key="6">
    <source>
        <dbReference type="ARBA" id="ARBA00022679"/>
    </source>
</evidence>
<dbReference type="EC" id="2.4.1.-" evidence="11"/>
<evidence type="ECO:0000256" key="10">
    <source>
        <dbReference type="ARBA" id="ARBA00023136"/>
    </source>
</evidence>
<evidence type="ECO:0000256" key="8">
    <source>
        <dbReference type="ARBA" id="ARBA00022824"/>
    </source>
</evidence>
<dbReference type="PANTHER" id="PTHR12468:SF2">
    <property type="entry name" value="GPI MANNOSYLTRANSFERASE 2"/>
    <property type="match status" value="1"/>
</dbReference>
<dbReference type="GO" id="GO:0000009">
    <property type="term" value="F:alpha-1,6-mannosyltransferase activity"/>
    <property type="evidence" value="ECO:0007669"/>
    <property type="project" value="InterPro"/>
</dbReference>
<dbReference type="UniPathway" id="UPA00196"/>
<evidence type="ECO:0000256" key="11">
    <source>
        <dbReference type="RuleBase" id="RU363112"/>
    </source>
</evidence>
<dbReference type="GO" id="GO:0005789">
    <property type="term" value="C:endoplasmic reticulum membrane"/>
    <property type="evidence" value="ECO:0007669"/>
    <property type="project" value="UniProtKB-SubCell"/>
</dbReference>
<reference evidence="12 13" key="1">
    <citation type="journal article" date="2018" name="Nat. Ecol. Evol.">
        <title>Genomic signatures of mitonuclear coevolution across populations of Tigriopus californicus.</title>
        <authorList>
            <person name="Barreto F.S."/>
            <person name="Watson E.T."/>
            <person name="Lima T.G."/>
            <person name="Willett C.S."/>
            <person name="Edmands S."/>
            <person name="Li W."/>
            <person name="Burton R.S."/>
        </authorList>
    </citation>
    <scope>NUCLEOTIDE SEQUENCE [LARGE SCALE GENOMIC DNA]</scope>
    <source>
        <strain evidence="12 13">San Diego</strain>
    </source>
</reference>
<dbReference type="InterPro" id="IPR007315">
    <property type="entry name" value="PIG-V/Gpi18"/>
</dbReference>
<feature type="transmembrane region" description="Helical" evidence="11">
    <location>
        <begin position="432"/>
        <end position="452"/>
    </location>
</feature>
<feature type="transmembrane region" description="Helical" evidence="11">
    <location>
        <begin position="373"/>
        <end position="393"/>
    </location>
</feature>
<comment type="caution">
    <text evidence="12">The sequence shown here is derived from an EMBL/GenBank/DDBJ whole genome shotgun (WGS) entry which is preliminary data.</text>
</comment>
<feature type="transmembrane region" description="Helical" evidence="11">
    <location>
        <begin position="131"/>
        <end position="155"/>
    </location>
</feature>
<dbReference type="GO" id="GO:0004376">
    <property type="term" value="F:GPI mannosyltransferase activity"/>
    <property type="evidence" value="ECO:0007669"/>
    <property type="project" value="InterPro"/>
</dbReference>
<keyword evidence="13" id="KW-1185">Reference proteome</keyword>
<comment type="similarity">
    <text evidence="3 11">Belongs to the PIGV family.</text>
</comment>
<protein>
    <recommendedName>
        <fullName evidence="11">GPI mannosyltransferase 2</fullName>
        <ecNumber evidence="11">2.4.1.-</ecNumber>
    </recommendedName>
</protein>
<accession>A0A553PIE1</accession>
<comment type="function">
    <text evidence="11">Mannosyltransferase involved in glycosylphosphatidylinositol-anchor biosynthesis.</text>
</comment>
<evidence type="ECO:0000256" key="7">
    <source>
        <dbReference type="ARBA" id="ARBA00022692"/>
    </source>
</evidence>
<evidence type="ECO:0000313" key="13">
    <source>
        <dbReference type="Proteomes" id="UP000318571"/>
    </source>
</evidence>
<dbReference type="PANTHER" id="PTHR12468">
    <property type="entry name" value="GPI MANNOSYLTRANSFERASE 2"/>
    <property type="match status" value="1"/>
</dbReference>
<keyword evidence="9 11" id="KW-1133">Transmembrane helix</keyword>
<organism evidence="12 13">
    <name type="scientific">Tigriopus californicus</name>
    <name type="common">Marine copepod</name>
    <dbReference type="NCBI Taxonomy" id="6832"/>
    <lineage>
        <taxon>Eukaryota</taxon>
        <taxon>Metazoa</taxon>
        <taxon>Ecdysozoa</taxon>
        <taxon>Arthropoda</taxon>
        <taxon>Crustacea</taxon>
        <taxon>Multicrustacea</taxon>
        <taxon>Hexanauplia</taxon>
        <taxon>Copepoda</taxon>
        <taxon>Harpacticoida</taxon>
        <taxon>Harpacticidae</taxon>
        <taxon>Tigriopus</taxon>
    </lineage>
</organism>
<evidence type="ECO:0000313" key="12">
    <source>
        <dbReference type="EMBL" id="TRY77452.1"/>
    </source>
</evidence>
<keyword evidence="6 11" id="KW-0808">Transferase</keyword>
<keyword evidence="8 11" id="KW-0256">Endoplasmic reticulum</keyword>
<evidence type="ECO:0000256" key="2">
    <source>
        <dbReference type="ARBA" id="ARBA00004687"/>
    </source>
</evidence>
<comment type="subcellular location">
    <subcellularLocation>
        <location evidence="1 11">Endoplasmic reticulum membrane</location>
        <topology evidence="1 11">Multi-pass membrane protein</topology>
    </subcellularLocation>
</comment>
<evidence type="ECO:0000256" key="1">
    <source>
        <dbReference type="ARBA" id="ARBA00004477"/>
    </source>
</evidence>
<evidence type="ECO:0000256" key="5">
    <source>
        <dbReference type="ARBA" id="ARBA00022676"/>
    </source>
</evidence>
<dbReference type="GO" id="GO:0006506">
    <property type="term" value="P:GPI anchor biosynthetic process"/>
    <property type="evidence" value="ECO:0007669"/>
    <property type="project" value="UniProtKB-UniPathway"/>
</dbReference>
<evidence type="ECO:0000256" key="4">
    <source>
        <dbReference type="ARBA" id="ARBA00022502"/>
    </source>
</evidence>
<keyword evidence="10 11" id="KW-0472">Membrane</keyword>
<keyword evidence="4 11" id="KW-0337">GPI-anchor biosynthesis</keyword>
<proteinExistence type="inferred from homology"/>
<feature type="transmembrane region" description="Helical" evidence="11">
    <location>
        <begin position="277"/>
        <end position="303"/>
    </location>
</feature>
<dbReference type="Proteomes" id="UP000318571">
    <property type="component" value="Chromosome 5"/>
</dbReference>
<feature type="transmembrane region" description="Helical" evidence="11">
    <location>
        <begin position="167"/>
        <end position="186"/>
    </location>
</feature>
<dbReference type="EMBL" id="VCGU01000004">
    <property type="protein sequence ID" value="TRY77452.1"/>
    <property type="molecule type" value="Genomic_DNA"/>
</dbReference>
<dbReference type="AlphaFoldDB" id="A0A553PIE1"/>
<keyword evidence="7 11" id="KW-0812">Transmembrane</keyword>
<name>A0A553PIE1_TIGCA</name>
<keyword evidence="5 11" id="KW-0328">Glycosyltransferase</keyword>
<dbReference type="STRING" id="6832.A0A553PIE1"/>